<feature type="transmembrane region" description="Helical" evidence="8">
    <location>
        <begin position="240"/>
        <end position="259"/>
    </location>
</feature>
<evidence type="ECO:0000256" key="2">
    <source>
        <dbReference type="ARBA" id="ARBA00022475"/>
    </source>
</evidence>
<feature type="transmembrane region" description="Helical" evidence="8">
    <location>
        <begin position="32"/>
        <end position="51"/>
    </location>
</feature>
<keyword evidence="4 8" id="KW-0812">Transmembrane</keyword>
<organism evidence="9 10">
    <name type="scientific">Caproicibacterium amylolyticum</name>
    <dbReference type="NCBI Taxonomy" id="2766537"/>
    <lineage>
        <taxon>Bacteria</taxon>
        <taxon>Bacillati</taxon>
        <taxon>Bacillota</taxon>
        <taxon>Clostridia</taxon>
        <taxon>Eubacteriales</taxon>
        <taxon>Oscillospiraceae</taxon>
        <taxon>Caproicibacterium</taxon>
    </lineage>
</organism>
<feature type="transmembrane region" description="Helical" evidence="8">
    <location>
        <begin position="89"/>
        <end position="114"/>
    </location>
</feature>
<feature type="transmembrane region" description="Helical" evidence="8">
    <location>
        <begin position="298"/>
        <end position="316"/>
    </location>
</feature>
<dbReference type="InterPro" id="IPR004673">
    <property type="entry name" value="L-rhamnose-proton_sym_RhaT"/>
</dbReference>
<keyword evidence="7 8" id="KW-0472">Membrane</keyword>
<protein>
    <submittedName>
        <fullName evidence="9">Rhamnose/proton symporter RhaT</fullName>
    </submittedName>
</protein>
<dbReference type="EMBL" id="CP060696">
    <property type="protein sequence ID" value="QNO19145.1"/>
    <property type="molecule type" value="Genomic_DNA"/>
</dbReference>
<feature type="transmembrane region" description="Helical" evidence="8">
    <location>
        <begin position="265"/>
        <end position="286"/>
    </location>
</feature>
<dbReference type="Pfam" id="PF06379">
    <property type="entry name" value="RhaT"/>
    <property type="match status" value="1"/>
</dbReference>
<feature type="transmembrane region" description="Helical" evidence="8">
    <location>
        <begin position="161"/>
        <end position="180"/>
    </location>
</feature>
<evidence type="ECO:0000256" key="5">
    <source>
        <dbReference type="ARBA" id="ARBA00022847"/>
    </source>
</evidence>
<sequence length="319" mass="33395">MITAYLLLLLSGICQGSFGLGYKKYAPLSWEAFWWIYSLFCLLVSIGWAAAAQPELFPLLVQAGFGKLWLPFLCGVVWGVSTIAFSKSVLLIGISLCFGINMGTSAAIGSVLPFCLSGKQPSASSVGFLAGGLLLTLLGIAVITKAGLMKEQAQKSGNTKLGIRLAVISGLCSGIMNVGFDKAAPLGKAAADSTAAAAVQWLPVLTGGMAASILCCTVLLFKKKTWHTFACKGAVGRSGILFLTSLVWLAALALYGIAAKKIGDAGSSICWLIFNALALVVSNLWGLKTGEWKGAQKAKKVLLLGNIIIVASWLLTVQI</sequence>
<proteinExistence type="predicted"/>
<keyword evidence="5" id="KW-0769">Symport</keyword>
<keyword evidence="2" id="KW-1003">Cell membrane</keyword>
<evidence type="ECO:0000313" key="10">
    <source>
        <dbReference type="Proteomes" id="UP000516046"/>
    </source>
</evidence>
<evidence type="ECO:0000256" key="8">
    <source>
        <dbReference type="SAM" id="Phobius"/>
    </source>
</evidence>
<keyword evidence="3" id="KW-0997">Cell inner membrane</keyword>
<keyword evidence="6 8" id="KW-1133">Transmembrane helix</keyword>
<feature type="transmembrane region" description="Helical" evidence="8">
    <location>
        <begin position="126"/>
        <end position="149"/>
    </location>
</feature>
<dbReference type="RefSeq" id="WP_212508214.1">
    <property type="nucleotide sequence ID" value="NZ_CP060696.1"/>
</dbReference>
<gene>
    <name evidence="9" type="ORF">H6X83_05945</name>
</gene>
<dbReference type="KEGG" id="caml:H6X83_05945"/>
<name>A0A7G9WKD3_9FIRM</name>
<dbReference type="AlphaFoldDB" id="A0A7G9WKD3"/>
<evidence type="ECO:0000313" key="9">
    <source>
        <dbReference type="EMBL" id="QNO19145.1"/>
    </source>
</evidence>
<reference evidence="9 10" key="1">
    <citation type="submission" date="2020-08" db="EMBL/GenBank/DDBJ databases">
        <authorList>
            <person name="Ren C."/>
            <person name="Gu Y."/>
            <person name="Xu Y."/>
        </authorList>
    </citation>
    <scope>NUCLEOTIDE SEQUENCE [LARGE SCALE GENOMIC DNA]</scope>
    <source>
        <strain evidence="9 10">LBM18003</strain>
    </source>
</reference>
<evidence type="ECO:0000256" key="4">
    <source>
        <dbReference type="ARBA" id="ARBA00022692"/>
    </source>
</evidence>
<keyword evidence="1" id="KW-0813">Transport</keyword>
<feature type="transmembrane region" description="Helical" evidence="8">
    <location>
        <begin position="200"/>
        <end position="220"/>
    </location>
</feature>
<evidence type="ECO:0000256" key="3">
    <source>
        <dbReference type="ARBA" id="ARBA00022519"/>
    </source>
</evidence>
<dbReference type="GO" id="GO:0016020">
    <property type="term" value="C:membrane"/>
    <property type="evidence" value="ECO:0007669"/>
    <property type="project" value="InterPro"/>
</dbReference>
<accession>A0A7G9WKD3</accession>
<dbReference type="GO" id="GO:0015293">
    <property type="term" value="F:symporter activity"/>
    <property type="evidence" value="ECO:0007669"/>
    <property type="project" value="UniProtKB-KW"/>
</dbReference>
<dbReference type="Proteomes" id="UP000516046">
    <property type="component" value="Chromosome"/>
</dbReference>
<evidence type="ECO:0000256" key="1">
    <source>
        <dbReference type="ARBA" id="ARBA00022448"/>
    </source>
</evidence>
<dbReference type="GO" id="GO:0015153">
    <property type="term" value="F:rhamnose transmembrane transporter activity"/>
    <property type="evidence" value="ECO:0007669"/>
    <property type="project" value="InterPro"/>
</dbReference>
<keyword evidence="10" id="KW-1185">Reference proteome</keyword>
<evidence type="ECO:0000256" key="6">
    <source>
        <dbReference type="ARBA" id="ARBA00022989"/>
    </source>
</evidence>
<evidence type="ECO:0000256" key="7">
    <source>
        <dbReference type="ARBA" id="ARBA00023136"/>
    </source>
</evidence>